<keyword evidence="5 7" id="KW-0326">Glycosidase</keyword>
<evidence type="ECO:0000256" key="1">
    <source>
        <dbReference type="ARBA" id="ARBA00005641"/>
    </source>
</evidence>
<feature type="domain" description="Glycoside hydrolase family 5" evidence="8">
    <location>
        <begin position="31"/>
        <end position="316"/>
    </location>
</feature>
<dbReference type="InterPro" id="IPR050386">
    <property type="entry name" value="Glycosyl_hydrolase_5"/>
</dbReference>
<keyword evidence="2 7" id="KW-0378">Hydrolase</keyword>
<organism evidence="9">
    <name type="scientific">Ruminococcus flavefaciens</name>
    <dbReference type="NCBI Taxonomy" id="1265"/>
    <lineage>
        <taxon>Bacteria</taxon>
        <taxon>Bacillati</taxon>
        <taxon>Bacillota</taxon>
        <taxon>Clostridia</taxon>
        <taxon>Eubacteriales</taxon>
        <taxon>Oscillospiraceae</taxon>
        <taxon>Ruminococcus</taxon>
    </lineage>
</organism>
<evidence type="ECO:0000313" key="9">
    <source>
        <dbReference type="PDB" id="6XSU"/>
    </source>
</evidence>
<dbReference type="GO" id="GO:0005576">
    <property type="term" value="C:extracellular region"/>
    <property type="evidence" value="ECO:0007669"/>
    <property type="project" value="TreeGrafter"/>
</dbReference>
<evidence type="ECO:0000256" key="7">
    <source>
        <dbReference type="RuleBase" id="RU361153"/>
    </source>
</evidence>
<dbReference type="AlphaFoldDB" id="A0A8I3B056"/>
<dbReference type="Pfam" id="PF00150">
    <property type="entry name" value="Cellulase"/>
    <property type="match status" value="1"/>
</dbReference>
<evidence type="ECO:0000256" key="4">
    <source>
        <dbReference type="ARBA" id="ARBA00023277"/>
    </source>
</evidence>
<accession>A0A8I3B056</accession>
<dbReference type="InterPro" id="IPR018087">
    <property type="entry name" value="Glyco_hydro_5_CS"/>
</dbReference>
<dbReference type="SUPFAM" id="SSF51445">
    <property type="entry name" value="(Trans)glycosidases"/>
    <property type="match status" value="1"/>
</dbReference>
<keyword evidence="4" id="KW-0119">Carbohydrate metabolism</keyword>
<dbReference type="InterPro" id="IPR001547">
    <property type="entry name" value="Glyco_hydro_5"/>
</dbReference>
<evidence type="ECO:0000256" key="2">
    <source>
        <dbReference type="ARBA" id="ARBA00022801"/>
    </source>
</evidence>
<evidence type="ECO:0000256" key="5">
    <source>
        <dbReference type="ARBA" id="ARBA00023295"/>
    </source>
</evidence>
<dbReference type="Gene3D" id="3.20.20.80">
    <property type="entry name" value="Glycosidases"/>
    <property type="match status" value="1"/>
</dbReference>
<dbReference type="GO" id="GO:0030245">
    <property type="term" value="P:cellulose catabolic process"/>
    <property type="evidence" value="ECO:0007669"/>
    <property type="project" value="UniProtKB-KW"/>
</dbReference>
<reference evidence="10" key="1">
    <citation type="journal article" date="2020" name="J. Biol. Chem.">
        <title>A structural and kinetic survey of GH5_4 endoglucanases reveals determinants of broad substrate specificity and opportunities for biomass hydrolysis.</title>
        <authorList>
            <person name="Glasgow E.M."/>
            <person name="Kemna E.I."/>
            <person name="Bingman C.A."/>
            <person name="Ing N."/>
            <person name="Deng K."/>
            <person name="Bianchetti C.M."/>
            <person name="Takasuka T.E."/>
            <person name="Northen T.R."/>
            <person name="Fox B.G."/>
        </authorList>
    </citation>
    <scope>X-RAY CRYSTALLOGRAPHY (1.41 ANGSTROMS)</scope>
</reference>
<dbReference type="PDB" id="6XSU">
    <property type="method" value="X-ray"/>
    <property type="resolution" value="1.41 A"/>
    <property type="chains" value="A/B=1-356"/>
</dbReference>
<evidence type="ECO:0000256" key="3">
    <source>
        <dbReference type="ARBA" id="ARBA00023001"/>
    </source>
</evidence>
<dbReference type="PANTHER" id="PTHR31297:SF41">
    <property type="entry name" value="ENDOGLUCANASE, PUTATIVE (AFU_ORTHOLOGUE AFUA_5G01830)-RELATED"/>
    <property type="match status" value="1"/>
</dbReference>
<comment type="similarity">
    <text evidence="1 7">Belongs to the glycosyl hydrolase 5 (cellulase A) family.</text>
</comment>
<protein>
    <submittedName>
        <fullName evidence="9">GH5-4 broad specificity endoglucanase</fullName>
    </submittedName>
</protein>
<keyword evidence="6" id="KW-0624">Polysaccharide degradation</keyword>
<dbReference type="PROSITE" id="PS00659">
    <property type="entry name" value="GLYCOSYL_HYDROL_F5"/>
    <property type="match status" value="1"/>
</dbReference>
<keyword evidence="10" id="KW-0002">3D-structure</keyword>
<evidence type="ECO:0007829" key="10">
    <source>
        <dbReference type="PDB" id="6XSU"/>
    </source>
</evidence>
<dbReference type="PANTHER" id="PTHR31297">
    <property type="entry name" value="GLUCAN ENDO-1,6-BETA-GLUCOSIDASE B"/>
    <property type="match status" value="1"/>
</dbReference>
<name>A0A8I3B056_RUMFL</name>
<evidence type="ECO:0000259" key="8">
    <source>
        <dbReference type="Pfam" id="PF00150"/>
    </source>
</evidence>
<proteinExistence type="evidence at protein level"/>
<dbReference type="GO" id="GO:0008422">
    <property type="term" value="F:beta-glucosidase activity"/>
    <property type="evidence" value="ECO:0007669"/>
    <property type="project" value="TreeGrafter"/>
</dbReference>
<sequence>SEFDAIAASNMTASQITQEMKIGWNLGNTLDAYGGTAKGVATETSWGNPKTTKAMIDAVKAKGFNTVRIPTTWFPHLDGSNNIDSAWMARVKEVVDYCIDNDMYVILNLHHEEWVDRPDLGSAYNEMQPKFTKIWSQIADAFKDYDQHLIFESMNEPRAKGTDHEWWGPQQSEVDTINKLNQDFVKLIRSSGSANNKNRLLMIPGYCASADQTMFSKIQVPSDNMVAISIHAYVPYDFTMNTAVSDHSTFSTKYSSSLNQTLESIRNTFTSKGIPVVIGEFGTSNFGNTEARVKWAEQYMRTTKEMGIPCVLWDNNVINAPSSAGECHGYLNRSNLTWYTESEPVVNKMMEVLGVS</sequence>
<evidence type="ECO:0000256" key="6">
    <source>
        <dbReference type="ARBA" id="ARBA00023326"/>
    </source>
</evidence>
<keyword evidence="3" id="KW-0136">Cellulose degradation</keyword>
<dbReference type="GO" id="GO:0009986">
    <property type="term" value="C:cell surface"/>
    <property type="evidence" value="ECO:0007669"/>
    <property type="project" value="TreeGrafter"/>
</dbReference>
<dbReference type="InterPro" id="IPR017853">
    <property type="entry name" value="GH"/>
</dbReference>
<dbReference type="SMR" id="A0A8I3B056"/>